<feature type="domain" description="NlpC/P60" evidence="8">
    <location>
        <begin position="281"/>
        <end position="404"/>
    </location>
</feature>
<name>A0A4Z0GT11_9BACL</name>
<proteinExistence type="inferred from homology"/>
<evidence type="ECO:0000256" key="6">
    <source>
        <dbReference type="SAM" id="Coils"/>
    </source>
</evidence>
<dbReference type="PANTHER" id="PTHR47053">
    <property type="entry name" value="MUREIN DD-ENDOPEPTIDASE MEPH-RELATED"/>
    <property type="match status" value="1"/>
</dbReference>
<sequence>MKMNKKNVAVTIALTAGLTYTSVLPNVTYANTSLDQINRQRSAQQSISAQLSAQQRALQADLQSMNKKQLQLTGEISKGQTEYNQTNDTIQALKSEISVIKKRIAERKALLNERLVSIYKNGGSVNFLEVLLGSKNFGDFLDRTKALYTITSQDQKIITQQNNDQIAVSQKKKSVESKQAANVARLEKLKKNLADVETLQKQRKIAVDALAGKQKNVSLRLTALAGAAANIAQAAQNVSLTSYSPSSSVSNSGSSSSQSGSSDTSSAPAAPSFNISASAATGGISGILNYGNRFIGRSSYVFGAANPSTGQFDCSGFVHAAFAANGIGVGRTTDALVSTGTPVSYSQAKPGDLIFFDTYKTNGHVGIYLGGGRFIGSQDSTGVAVVSMSNPYWQSHFSGVVRRVLN</sequence>
<dbReference type="PROSITE" id="PS51935">
    <property type="entry name" value="NLPC_P60"/>
    <property type="match status" value="1"/>
</dbReference>
<dbReference type="AlphaFoldDB" id="A0A4Z0GT11"/>
<evidence type="ECO:0000256" key="7">
    <source>
        <dbReference type="SAM" id="MobiDB-lite"/>
    </source>
</evidence>
<dbReference type="Proteomes" id="UP000298347">
    <property type="component" value="Unassembled WGS sequence"/>
</dbReference>
<dbReference type="Gene3D" id="3.90.1720.10">
    <property type="entry name" value="endopeptidase domain like (from Nostoc punctiforme)"/>
    <property type="match status" value="1"/>
</dbReference>
<dbReference type="InterPro" id="IPR057309">
    <property type="entry name" value="PcsB_CC"/>
</dbReference>
<dbReference type="InterPro" id="IPR038765">
    <property type="entry name" value="Papain-like_cys_pep_sf"/>
</dbReference>
<protein>
    <recommendedName>
        <fullName evidence="8">NlpC/P60 domain-containing protein</fullName>
    </recommendedName>
</protein>
<organism evidence="9 10">
    <name type="scientific">Sporolactobacillus shoreae</name>
    <dbReference type="NCBI Taxonomy" id="1465501"/>
    <lineage>
        <taxon>Bacteria</taxon>
        <taxon>Bacillati</taxon>
        <taxon>Bacillota</taxon>
        <taxon>Bacilli</taxon>
        <taxon>Bacillales</taxon>
        <taxon>Sporolactobacillaceae</taxon>
        <taxon>Sporolactobacillus</taxon>
    </lineage>
</organism>
<keyword evidence="6" id="KW-0175">Coiled coil</keyword>
<comment type="similarity">
    <text evidence="1">Belongs to the peptidase C40 family.</text>
</comment>
<evidence type="ECO:0000259" key="8">
    <source>
        <dbReference type="PROSITE" id="PS51935"/>
    </source>
</evidence>
<dbReference type="OrthoDB" id="9813368at2"/>
<dbReference type="RefSeq" id="WP_135346787.1">
    <property type="nucleotide sequence ID" value="NZ_SRJD01000001.1"/>
</dbReference>
<evidence type="ECO:0000256" key="4">
    <source>
        <dbReference type="ARBA" id="ARBA00022801"/>
    </source>
</evidence>
<reference evidence="9 10" key="1">
    <citation type="journal article" date="2015" name="Int. J. Syst. Evol. Microbiol.">
        <title>Sporolactobacillus shoreae sp. nov. and Sporolactobacillus spathodeae sp. nov., two spore-forming lactic acid bacteria isolated from tree barks in Thailand.</title>
        <authorList>
            <person name="Thamacharoensuk T."/>
            <person name="Kitahara M."/>
            <person name="Ohkuma M."/>
            <person name="Thongchul N."/>
            <person name="Tanasupawat S."/>
        </authorList>
    </citation>
    <scope>NUCLEOTIDE SEQUENCE [LARGE SCALE GENOMIC DNA]</scope>
    <source>
        <strain evidence="9 10">BK92</strain>
    </source>
</reference>
<keyword evidence="4" id="KW-0378">Hydrolase</keyword>
<evidence type="ECO:0000313" key="9">
    <source>
        <dbReference type="EMBL" id="TGB00141.1"/>
    </source>
</evidence>
<feature type="region of interest" description="Disordered" evidence="7">
    <location>
        <begin position="245"/>
        <end position="267"/>
    </location>
</feature>
<evidence type="ECO:0000256" key="5">
    <source>
        <dbReference type="ARBA" id="ARBA00022807"/>
    </source>
</evidence>
<dbReference type="PANTHER" id="PTHR47053:SF1">
    <property type="entry name" value="MUREIN DD-ENDOPEPTIDASE MEPH-RELATED"/>
    <property type="match status" value="1"/>
</dbReference>
<evidence type="ECO:0000256" key="3">
    <source>
        <dbReference type="ARBA" id="ARBA00022729"/>
    </source>
</evidence>
<dbReference type="Pfam" id="PF00877">
    <property type="entry name" value="NLPC_P60"/>
    <property type="match status" value="1"/>
</dbReference>
<evidence type="ECO:0000256" key="2">
    <source>
        <dbReference type="ARBA" id="ARBA00022670"/>
    </source>
</evidence>
<feature type="coiled-coil region" evidence="6">
    <location>
        <begin position="48"/>
        <end position="103"/>
    </location>
</feature>
<keyword evidence="10" id="KW-1185">Reference proteome</keyword>
<dbReference type="GO" id="GO:0008234">
    <property type="term" value="F:cysteine-type peptidase activity"/>
    <property type="evidence" value="ECO:0007669"/>
    <property type="project" value="UniProtKB-KW"/>
</dbReference>
<accession>A0A4Z0GT11</accession>
<dbReference type="Pfam" id="PF24568">
    <property type="entry name" value="CC_PcsB"/>
    <property type="match status" value="1"/>
</dbReference>
<gene>
    <name evidence="9" type="ORF">E4665_00235</name>
</gene>
<keyword evidence="3" id="KW-0732">Signal</keyword>
<dbReference type="EMBL" id="SRJD01000001">
    <property type="protein sequence ID" value="TGB00141.1"/>
    <property type="molecule type" value="Genomic_DNA"/>
</dbReference>
<dbReference type="InterPro" id="IPR000064">
    <property type="entry name" value="NLP_P60_dom"/>
</dbReference>
<dbReference type="Gene3D" id="6.10.250.3150">
    <property type="match status" value="1"/>
</dbReference>
<keyword evidence="5" id="KW-0788">Thiol protease</keyword>
<comment type="caution">
    <text evidence="9">The sequence shown here is derived from an EMBL/GenBank/DDBJ whole genome shotgun (WGS) entry which is preliminary data.</text>
</comment>
<evidence type="ECO:0000256" key="1">
    <source>
        <dbReference type="ARBA" id="ARBA00007074"/>
    </source>
</evidence>
<evidence type="ECO:0000313" key="10">
    <source>
        <dbReference type="Proteomes" id="UP000298347"/>
    </source>
</evidence>
<dbReference type="InterPro" id="IPR051202">
    <property type="entry name" value="Peptidase_C40"/>
</dbReference>
<dbReference type="GO" id="GO:0006508">
    <property type="term" value="P:proteolysis"/>
    <property type="evidence" value="ECO:0007669"/>
    <property type="project" value="UniProtKB-KW"/>
</dbReference>
<dbReference type="SUPFAM" id="SSF54001">
    <property type="entry name" value="Cysteine proteinases"/>
    <property type="match status" value="1"/>
</dbReference>
<keyword evidence="2" id="KW-0645">Protease</keyword>